<name>A0AAW5E6G2_9BACI</name>
<evidence type="ECO:0000313" key="1">
    <source>
        <dbReference type="EMBL" id="MCH1627089.1"/>
    </source>
</evidence>
<proteinExistence type="predicted"/>
<dbReference type="Proteomes" id="UP001431131">
    <property type="component" value="Unassembled WGS sequence"/>
</dbReference>
<organism evidence="1 2">
    <name type="scientific">Fredinandcohnia quinoae</name>
    <dbReference type="NCBI Taxonomy" id="2918902"/>
    <lineage>
        <taxon>Bacteria</taxon>
        <taxon>Bacillati</taxon>
        <taxon>Bacillota</taxon>
        <taxon>Bacilli</taxon>
        <taxon>Bacillales</taxon>
        <taxon>Bacillaceae</taxon>
        <taxon>Fredinandcohnia</taxon>
    </lineage>
</organism>
<dbReference type="EMBL" id="JAKTTI010000033">
    <property type="protein sequence ID" value="MCH1627089.1"/>
    <property type="molecule type" value="Genomic_DNA"/>
</dbReference>
<keyword evidence="2" id="KW-1185">Reference proteome</keyword>
<dbReference type="Pfam" id="PF17277">
    <property type="entry name" value="DUF5342"/>
    <property type="match status" value="1"/>
</dbReference>
<protein>
    <submittedName>
        <fullName evidence="1">YheE family protein</fullName>
    </submittedName>
</protein>
<sequence length="69" mass="8159">MISHFQWKPLFKSNKIPGWTISFYHNGMKYHGTYNKDGSINWNGETPATDSLEDIITQIHELMLFHVYE</sequence>
<accession>A0AAW5E6G2</accession>
<dbReference type="AlphaFoldDB" id="A0AAW5E6G2"/>
<dbReference type="RefSeq" id="WP_240257010.1">
    <property type="nucleotide sequence ID" value="NZ_JAKTTI010000033.1"/>
</dbReference>
<evidence type="ECO:0000313" key="2">
    <source>
        <dbReference type="Proteomes" id="UP001431131"/>
    </source>
</evidence>
<comment type="caution">
    <text evidence="1">The sequence shown here is derived from an EMBL/GenBank/DDBJ whole genome shotgun (WGS) entry which is preliminary data.</text>
</comment>
<gene>
    <name evidence="1" type="ORF">MJG50_17285</name>
</gene>
<dbReference type="InterPro" id="IPR017263">
    <property type="entry name" value="UCP037692"/>
</dbReference>
<reference evidence="1" key="1">
    <citation type="submission" date="2022-02" db="EMBL/GenBank/DDBJ databases">
        <title>Fredinandcohnia quinoae sp. nov. isolated from Chenopodium quinoa seeds.</title>
        <authorList>
            <person name="Saati-Santamaria Z."/>
            <person name="Flores-Felix J.D."/>
            <person name="Igual J.M."/>
            <person name="Velazquez E."/>
            <person name="Garcia-Fraile P."/>
            <person name="Martinez-Molina E."/>
        </authorList>
    </citation>
    <scope>NUCLEOTIDE SEQUENCE</scope>
    <source>
        <strain evidence="1">SECRCQ15</strain>
    </source>
</reference>
<dbReference type="PIRSF" id="PIRSF037692">
    <property type="entry name" value="UCP037692"/>
    <property type="match status" value="1"/>
</dbReference>